<comment type="caution">
    <text evidence="1">The sequence shown here is derived from an EMBL/GenBank/DDBJ whole genome shotgun (WGS) entry which is preliminary data.</text>
</comment>
<evidence type="ECO:0000313" key="2">
    <source>
        <dbReference type="Proteomes" id="UP000294543"/>
    </source>
</evidence>
<reference evidence="1 2" key="1">
    <citation type="submission" date="2019-03" db="EMBL/GenBank/DDBJ databases">
        <title>Draft genome sequences of novel Actinobacteria.</title>
        <authorList>
            <person name="Sahin N."/>
            <person name="Ay H."/>
            <person name="Saygin H."/>
        </authorList>
    </citation>
    <scope>NUCLEOTIDE SEQUENCE [LARGE SCALE GENOMIC DNA]</scope>
    <source>
        <strain evidence="1 2">KC712</strain>
    </source>
</reference>
<dbReference type="AlphaFoldDB" id="A0A4V2YCG4"/>
<dbReference type="OrthoDB" id="8906692at2"/>
<organism evidence="1 2">
    <name type="scientific">Nonomuraea diastatica</name>
    <dbReference type="NCBI Taxonomy" id="1848329"/>
    <lineage>
        <taxon>Bacteria</taxon>
        <taxon>Bacillati</taxon>
        <taxon>Actinomycetota</taxon>
        <taxon>Actinomycetes</taxon>
        <taxon>Streptosporangiales</taxon>
        <taxon>Streptosporangiaceae</taxon>
        <taxon>Nonomuraea</taxon>
    </lineage>
</organism>
<accession>A0A4V2YCG4</accession>
<dbReference type="EMBL" id="SMKP01000220">
    <property type="protein sequence ID" value="TDD11296.1"/>
    <property type="molecule type" value="Genomic_DNA"/>
</dbReference>
<gene>
    <name evidence="1" type="ORF">E1294_45195</name>
</gene>
<name>A0A4V2YCG4_9ACTN</name>
<protein>
    <submittedName>
        <fullName evidence="1">Uncharacterized protein</fullName>
    </submittedName>
</protein>
<evidence type="ECO:0000313" key="1">
    <source>
        <dbReference type="EMBL" id="TDD11296.1"/>
    </source>
</evidence>
<keyword evidence="2" id="KW-1185">Reference proteome</keyword>
<sequence>MDLLIGHHSLIPFHVVREDIADMIGAAFQKLDKDQYGTLWDWEMLAHTAVLTADENLFSGSLYAKAESNGTATARTRVGSFITELAAQRIWPHDTDPALRVNPDRMLRYSEVAFAHRQVMANALGFIKGYTGEATQRQGEKAFDSLGDDQIKALLDHLAVTMPK</sequence>
<proteinExistence type="predicted"/>
<dbReference type="RefSeq" id="WP_132517841.1">
    <property type="nucleotide sequence ID" value="NZ_SMKP01000220.1"/>
</dbReference>
<dbReference type="Proteomes" id="UP000294543">
    <property type="component" value="Unassembled WGS sequence"/>
</dbReference>